<organism evidence="1 2">
    <name type="scientific">Neolentinus lepideus HHB14362 ss-1</name>
    <dbReference type="NCBI Taxonomy" id="1314782"/>
    <lineage>
        <taxon>Eukaryota</taxon>
        <taxon>Fungi</taxon>
        <taxon>Dikarya</taxon>
        <taxon>Basidiomycota</taxon>
        <taxon>Agaricomycotina</taxon>
        <taxon>Agaricomycetes</taxon>
        <taxon>Gloeophyllales</taxon>
        <taxon>Gloeophyllaceae</taxon>
        <taxon>Neolentinus</taxon>
    </lineage>
</organism>
<dbReference type="OrthoDB" id="2748701at2759"/>
<keyword evidence="2" id="KW-1185">Reference proteome</keyword>
<dbReference type="AlphaFoldDB" id="A0A165QZ36"/>
<evidence type="ECO:0000313" key="2">
    <source>
        <dbReference type="Proteomes" id="UP000076761"/>
    </source>
</evidence>
<evidence type="ECO:0000313" key="1">
    <source>
        <dbReference type="EMBL" id="KZT23086.1"/>
    </source>
</evidence>
<name>A0A165QZ36_9AGAM</name>
<dbReference type="CDD" id="cd09917">
    <property type="entry name" value="F-box_SF"/>
    <property type="match status" value="1"/>
</dbReference>
<dbReference type="Proteomes" id="UP000076761">
    <property type="component" value="Unassembled WGS sequence"/>
</dbReference>
<reference evidence="1 2" key="1">
    <citation type="journal article" date="2016" name="Mol. Biol. Evol.">
        <title>Comparative Genomics of Early-Diverging Mushroom-Forming Fungi Provides Insights into the Origins of Lignocellulose Decay Capabilities.</title>
        <authorList>
            <person name="Nagy L.G."/>
            <person name="Riley R."/>
            <person name="Tritt A."/>
            <person name="Adam C."/>
            <person name="Daum C."/>
            <person name="Floudas D."/>
            <person name="Sun H."/>
            <person name="Yadav J.S."/>
            <person name="Pangilinan J."/>
            <person name="Larsson K.H."/>
            <person name="Matsuura K."/>
            <person name="Barry K."/>
            <person name="Labutti K."/>
            <person name="Kuo R."/>
            <person name="Ohm R.A."/>
            <person name="Bhattacharya S.S."/>
            <person name="Shirouzu T."/>
            <person name="Yoshinaga Y."/>
            <person name="Martin F.M."/>
            <person name="Grigoriev I.V."/>
            <person name="Hibbett D.S."/>
        </authorList>
    </citation>
    <scope>NUCLEOTIDE SEQUENCE [LARGE SCALE GENOMIC DNA]</scope>
    <source>
        <strain evidence="1 2">HHB14362 ss-1</strain>
    </source>
</reference>
<sequence length="310" mass="34533">MDSLPNELLEAIFSEALLDGGRTACCLRLVSKSMRALIEPFRFYRVELTSTAVSGSRALPSQYQQFLSTYKAASPIAQGGGIRHLSSTVEELYQGVLHVGEFANELVALAAPTLRTLRLHCRSTTFGFVDQFKNWIASNTQFPQLTDCTMFGVSAVDHLIISPDRCCLFPLLRSLRISFTAFDRLGPVHKTAQSIIAASSQTYLTCVEVSQVDVTFTPPFWDLLRFELGLAPDDYLTRIGENDLLPLPPCVKEFTIVMRPSSVDAVDRRESEDIQAQLAELTKEAAEKRGVAFELLPPLHDANFIWFFGM</sequence>
<gene>
    <name evidence="1" type="ORF">NEOLEDRAFT_1136948</name>
</gene>
<dbReference type="EMBL" id="KV425588">
    <property type="protein sequence ID" value="KZT23086.1"/>
    <property type="molecule type" value="Genomic_DNA"/>
</dbReference>
<accession>A0A165QZ36</accession>
<protein>
    <recommendedName>
        <fullName evidence="3">F-box domain-containing protein</fullName>
    </recommendedName>
</protein>
<proteinExistence type="predicted"/>
<dbReference type="InParanoid" id="A0A165QZ36"/>
<evidence type="ECO:0008006" key="3">
    <source>
        <dbReference type="Google" id="ProtNLM"/>
    </source>
</evidence>